<gene>
    <name evidence="2" type="ORF">NEQG_01234</name>
</gene>
<reference evidence="2" key="1">
    <citation type="submission" date="2011-01" db="EMBL/GenBank/DDBJ databases">
        <title>The Genome Sequence of Nematocida parisii strain ERTm3.</title>
        <authorList>
            <consortium name="The Broad Institute Genome Sequencing Platform"/>
            <consortium name="The Broad Institute Genome Sequencing Center for Infectious Disease"/>
            <person name="Cuomo C."/>
            <person name="Troemel E."/>
            <person name="Young S.K."/>
            <person name="Zeng Q."/>
            <person name="Gargeya S."/>
            <person name="Fitzgerald M."/>
            <person name="Haas B."/>
            <person name="Abouelleil A."/>
            <person name="Alvarado L."/>
            <person name="Arachchi H.M."/>
            <person name="Berlin A."/>
            <person name="Chapman S.B."/>
            <person name="Gearin G."/>
            <person name="Goldberg J."/>
            <person name="Griggs A."/>
            <person name="Gujja S."/>
            <person name="Hansen M."/>
            <person name="Heiman D."/>
            <person name="Howarth C."/>
            <person name="Larimer J."/>
            <person name="Lui A."/>
            <person name="MacDonald P.J.P."/>
            <person name="McCowen C."/>
            <person name="Montmayeur A."/>
            <person name="Murphy C."/>
            <person name="Neiman D."/>
            <person name="Pearson M."/>
            <person name="Priest M."/>
            <person name="Roberts A."/>
            <person name="Saif S."/>
            <person name="Shea T."/>
            <person name="Sisk P."/>
            <person name="Stolte C."/>
            <person name="Sykes S."/>
            <person name="Wortman J."/>
            <person name="Nusbaum C."/>
            <person name="Birren B."/>
        </authorList>
    </citation>
    <scope>NUCLEOTIDE SEQUENCE</scope>
    <source>
        <strain evidence="2">ERTm3</strain>
    </source>
</reference>
<dbReference type="HOGENOM" id="CLU_157411_0_0_1"/>
<protein>
    <submittedName>
        <fullName evidence="2">Uncharacterized protein</fullName>
    </submittedName>
</protein>
<dbReference type="OrthoDB" id="2194778at2759"/>
<organism evidence="2 3">
    <name type="scientific">Nematocida parisii (strain ERTm3)</name>
    <name type="common">Nematode killer fungus</name>
    <dbReference type="NCBI Taxonomy" id="935791"/>
    <lineage>
        <taxon>Eukaryota</taxon>
        <taxon>Fungi</taxon>
        <taxon>Fungi incertae sedis</taxon>
        <taxon>Microsporidia</taxon>
        <taxon>Nematocida</taxon>
    </lineage>
</organism>
<dbReference type="InParanoid" id="I3EH47"/>
<proteinExistence type="predicted"/>
<dbReference type="VEuPathDB" id="MicrosporidiaDB:NEQG_01234"/>
<keyword evidence="3" id="KW-1185">Reference proteome</keyword>
<evidence type="ECO:0000256" key="1">
    <source>
        <dbReference type="SAM" id="Coils"/>
    </source>
</evidence>
<dbReference type="EMBL" id="GL870878">
    <property type="protein sequence ID" value="EIJ88544.1"/>
    <property type="molecule type" value="Genomic_DNA"/>
</dbReference>
<keyword evidence="1" id="KW-0175">Coiled coil</keyword>
<sequence>MDILCITAGEIITILFKYLLKHTQNFQCMGLTRKKDRTKAKLCKEKVTSLVFVEAEREAYLKAQKKRKITAKKQKYIMMEEQKREAKKEKRKEYRRRATERAEIAQRVLDASMQKEEEVKTKIGNSLVTIREL</sequence>
<feature type="coiled-coil region" evidence="1">
    <location>
        <begin position="69"/>
        <end position="97"/>
    </location>
</feature>
<evidence type="ECO:0000313" key="3">
    <source>
        <dbReference type="Proteomes" id="UP000002872"/>
    </source>
</evidence>
<dbReference type="Proteomes" id="UP000002872">
    <property type="component" value="Unassembled WGS sequence"/>
</dbReference>
<accession>I3EH47</accession>
<dbReference type="AlphaFoldDB" id="I3EH47"/>
<evidence type="ECO:0000313" key="2">
    <source>
        <dbReference type="EMBL" id="EIJ88544.1"/>
    </source>
</evidence>
<dbReference type="OMA" id="MDILCIT"/>
<name>I3EH47_NEMP3</name>